<dbReference type="HOGENOM" id="CLU_713587_0_0_6"/>
<organism evidence="2 3">
    <name type="scientific">Thiocystis violascens (strain ATCC 17096 / DSM 198 / 6111)</name>
    <name type="common">Chromatium violascens</name>
    <dbReference type="NCBI Taxonomy" id="765911"/>
    <lineage>
        <taxon>Bacteria</taxon>
        <taxon>Pseudomonadati</taxon>
        <taxon>Pseudomonadota</taxon>
        <taxon>Gammaproteobacteria</taxon>
        <taxon>Chromatiales</taxon>
        <taxon>Chromatiaceae</taxon>
        <taxon>Thiocystis</taxon>
    </lineage>
</organism>
<reference evidence="2 3" key="1">
    <citation type="submission" date="2012-06" db="EMBL/GenBank/DDBJ databases">
        <title>Complete sequence of Thiocystis violascens DSM 198.</title>
        <authorList>
            <consortium name="US DOE Joint Genome Institute"/>
            <person name="Lucas S."/>
            <person name="Han J."/>
            <person name="Lapidus A."/>
            <person name="Cheng J.-F."/>
            <person name="Goodwin L."/>
            <person name="Pitluck S."/>
            <person name="Peters L."/>
            <person name="Ovchinnikova G."/>
            <person name="Teshima H."/>
            <person name="Detter J.C."/>
            <person name="Han C."/>
            <person name="Tapia R."/>
            <person name="Land M."/>
            <person name="Hauser L."/>
            <person name="Kyrpides N."/>
            <person name="Ivanova N."/>
            <person name="Pagani I."/>
            <person name="Vogl K."/>
            <person name="Liu Z."/>
            <person name="Frigaard N.-U."/>
            <person name="Bryant D."/>
            <person name="Woyke T."/>
        </authorList>
    </citation>
    <scope>NUCLEOTIDE SEQUENCE [LARGE SCALE GENOMIC DNA]</scope>
    <source>
        <strain evidence="3">ATCC 17096 / DSM 198 / 6111</strain>
    </source>
</reference>
<dbReference type="OrthoDB" id="5766503at2"/>
<dbReference type="EMBL" id="CP003154">
    <property type="protein sequence ID" value="AFL73124.1"/>
    <property type="molecule type" value="Genomic_DNA"/>
</dbReference>
<name>I3Y806_THIV6</name>
<keyword evidence="3" id="KW-1185">Reference proteome</keyword>
<proteinExistence type="predicted"/>
<dbReference type="Proteomes" id="UP000006062">
    <property type="component" value="Chromosome"/>
</dbReference>
<dbReference type="KEGG" id="tvi:Thivi_1093"/>
<dbReference type="STRING" id="765911.Thivi_1093"/>
<gene>
    <name evidence="2" type="ordered locus">Thivi_1093</name>
</gene>
<protein>
    <submittedName>
        <fullName evidence="2">Uncharacterized protein</fullName>
    </submittedName>
</protein>
<sequence length="387" mass="41568">MPLPEAPRVLSGGDRSASGADVSGEAGVVSNLYSPDPLRLRKQVADACGDPRAVGDRHFLRSLVADLYFSGVDPATGTEALLLGNCGTLTDILTEMVTRGGPDSLDPIVARARSIHGSGAARKIQSAAKAGLARHASMTESDPRPEEILAYGMLYFPSTGDFSRLDSAMALNRLYEDAIPGYGIYTFVLLGRGFANASESDAARYRELFRVIETYVTTSDENNSGPTPETPAFLVPISAENLGRPLIEQVAVDLSNHMRRHLGQSLRQEGHAPLAATLDTGAGPFLISTLEPRFTPTGQDAPRLVADLSMIGAEYIYGIVDAYDRPIPPEASGRVESLLLIRDRLLGLPMKPAVMSEFKTKIQNAWVFMIGRFAEAHTGDLRAPSLT</sequence>
<dbReference type="eggNOG" id="ENOG502ZCMN">
    <property type="taxonomic scope" value="Bacteria"/>
</dbReference>
<dbReference type="AlphaFoldDB" id="I3Y806"/>
<evidence type="ECO:0000313" key="3">
    <source>
        <dbReference type="Proteomes" id="UP000006062"/>
    </source>
</evidence>
<evidence type="ECO:0000313" key="2">
    <source>
        <dbReference type="EMBL" id="AFL73124.1"/>
    </source>
</evidence>
<feature type="region of interest" description="Disordered" evidence="1">
    <location>
        <begin position="1"/>
        <end position="22"/>
    </location>
</feature>
<dbReference type="RefSeq" id="WP_014777609.1">
    <property type="nucleotide sequence ID" value="NC_018012.1"/>
</dbReference>
<evidence type="ECO:0000256" key="1">
    <source>
        <dbReference type="SAM" id="MobiDB-lite"/>
    </source>
</evidence>
<accession>I3Y806</accession>